<evidence type="ECO:0000313" key="3">
    <source>
        <dbReference type="Proteomes" id="UP001150062"/>
    </source>
</evidence>
<evidence type="ECO:0000256" key="1">
    <source>
        <dbReference type="SAM" id="MobiDB-lite"/>
    </source>
</evidence>
<protein>
    <submittedName>
        <fullName evidence="2">Uncharacterized protein</fullName>
    </submittedName>
</protein>
<sequence>MKYNPKGHQTIQTTIKPTKKNTNVQNYNSLQTKKIKLFQQNFNQADNSKKPTKKNKTENKIEEKNLYLTSLPLVEDGNANQSEQENKQKRTLKHLTKEKEKLKQKQIVNISTDQTDEEEKDTKPRKKMISSSWSDLESEWDESTSPVEDYADKLPVLSVSSESSPITLANTPQKTKIPKLGTNTRRSIKRINDDIPFCWLCNNKRDVENHNLECKKLFDNATNKQCKRIKKIMRENHYHNMREAKRFIEIFQKKRRCRGATLRKLLTGEITTPTKTKLGSKGRNQKFRKLDTVLKNTVNNEIGNNFLKNPFYQSKKQVMISSEENFLLNCQEKIRNLLLKKLGVSQSNPTLTNQLNLYIDAYVNVVIDDVRNKKGFTLSQIILWLDDNNNPFNEEGQYFQKIKLKILTFFRNKNK</sequence>
<gene>
    <name evidence="2" type="ORF">M0813_10461</name>
</gene>
<feature type="compositionally biased region" description="Low complexity" evidence="1">
    <location>
        <begin position="9"/>
        <end position="23"/>
    </location>
</feature>
<evidence type="ECO:0000313" key="2">
    <source>
        <dbReference type="EMBL" id="KAJ6226923.1"/>
    </source>
</evidence>
<name>A0ABQ8X5I3_9EUKA</name>
<feature type="region of interest" description="Disordered" evidence="1">
    <location>
        <begin position="1"/>
        <end position="24"/>
    </location>
</feature>
<dbReference type="Proteomes" id="UP001150062">
    <property type="component" value="Unassembled WGS sequence"/>
</dbReference>
<accession>A0ABQ8X5I3</accession>
<proteinExistence type="predicted"/>
<keyword evidence="3" id="KW-1185">Reference proteome</keyword>
<feature type="region of interest" description="Disordered" evidence="1">
    <location>
        <begin position="97"/>
        <end position="130"/>
    </location>
</feature>
<organism evidence="2 3">
    <name type="scientific">Anaeramoeba flamelloides</name>
    <dbReference type="NCBI Taxonomy" id="1746091"/>
    <lineage>
        <taxon>Eukaryota</taxon>
        <taxon>Metamonada</taxon>
        <taxon>Anaeramoebidae</taxon>
        <taxon>Anaeramoeba</taxon>
    </lineage>
</organism>
<dbReference type="EMBL" id="JAOAOG010000339">
    <property type="protein sequence ID" value="KAJ6226923.1"/>
    <property type="molecule type" value="Genomic_DNA"/>
</dbReference>
<reference evidence="2" key="1">
    <citation type="submission" date="2022-08" db="EMBL/GenBank/DDBJ databases">
        <title>Novel sulfate-reducing endosymbionts in the free-living metamonad Anaeramoeba.</title>
        <authorList>
            <person name="Jerlstrom-Hultqvist J."/>
            <person name="Cepicka I."/>
            <person name="Gallot-Lavallee L."/>
            <person name="Salas-Leiva D."/>
            <person name="Curtis B.A."/>
            <person name="Zahonova K."/>
            <person name="Pipaliya S."/>
            <person name="Dacks J."/>
            <person name="Roger A.J."/>
        </authorList>
    </citation>
    <scope>NUCLEOTIDE SEQUENCE</scope>
    <source>
        <strain evidence="2">Schooner1</strain>
    </source>
</reference>
<comment type="caution">
    <text evidence="2">The sequence shown here is derived from an EMBL/GenBank/DDBJ whole genome shotgun (WGS) entry which is preliminary data.</text>
</comment>